<sequence length="148" mass="16509">MADRGFCHYFRLVSSSLGVLVGLLACIAFSAVYTHVVASVLAFLSAVFAAVCLVLHILHHRNVLHVWHSPDTLNDLSILGFCVLNIGFSLTSWYLFDIIYYHKPMMPVDGSPYISAVWAFMTGKWGTMLWYDSRKYAANLATGSLLDD</sequence>
<keyword evidence="8 10" id="KW-0472">Membrane</keyword>
<dbReference type="Proteomes" id="UP001219518">
    <property type="component" value="Unassembled WGS sequence"/>
</dbReference>
<proteinExistence type="inferred from homology"/>
<organism evidence="11 12">
    <name type="scientific">Frankliniella fusca</name>
    <dbReference type="NCBI Taxonomy" id="407009"/>
    <lineage>
        <taxon>Eukaryota</taxon>
        <taxon>Metazoa</taxon>
        <taxon>Ecdysozoa</taxon>
        <taxon>Arthropoda</taxon>
        <taxon>Hexapoda</taxon>
        <taxon>Insecta</taxon>
        <taxon>Pterygota</taxon>
        <taxon>Neoptera</taxon>
        <taxon>Paraneoptera</taxon>
        <taxon>Thysanoptera</taxon>
        <taxon>Terebrantia</taxon>
        <taxon>Thripoidea</taxon>
        <taxon>Thripidae</taxon>
        <taxon>Frankliniella</taxon>
    </lineage>
</organism>
<dbReference type="PANTHER" id="PTHR31525">
    <property type="entry name" value="HEME TRANSPORTER HRG1"/>
    <property type="match status" value="1"/>
</dbReference>
<keyword evidence="9" id="KW-0458">Lysosome</keyword>
<evidence type="ECO:0000256" key="9">
    <source>
        <dbReference type="ARBA" id="ARBA00023228"/>
    </source>
</evidence>
<dbReference type="PANTHER" id="PTHR31525:SF1">
    <property type="entry name" value="HEME TRANSPORTER HRG1"/>
    <property type="match status" value="1"/>
</dbReference>
<feature type="transmembrane region" description="Helical" evidence="10">
    <location>
        <begin position="78"/>
        <end position="101"/>
    </location>
</feature>
<keyword evidence="5 10" id="KW-0812">Transmembrane</keyword>
<dbReference type="GO" id="GO:0020037">
    <property type="term" value="F:heme binding"/>
    <property type="evidence" value="ECO:0007669"/>
    <property type="project" value="TreeGrafter"/>
</dbReference>
<comment type="caution">
    <text evidence="11">The sequence shown here is derived from an EMBL/GenBank/DDBJ whole genome shotgun (WGS) entry which is preliminary data.</text>
</comment>
<dbReference type="InterPro" id="IPR026218">
    <property type="entry name" value="HRG"/>
</dbReference>
<accession>A0AAE1LTP1</accession>
<dbReference type="GO" id="GO:0005886">
    <property type="term" value="C:plasma membrane"/>
    <property type="evidence" value="ECO:0007669"/>
    <property type="project" value="TreeGrafter"/>
</dbReference>
<dbReference type="GO" id="GO:0005765">
    <property type="term" value="C:lysosomal membrane"/>
    <property type="evidence" value="ECO:0007669"/>
    <property type="project" value="UniProtKB-SubCell"/>
</dbReference>
<evidence type="ECO:0000256" key="3">
    <source>
        <dbReference type="ARBA" id="ARBA00006203"/>
    </source>
</evidence>
<keyword evidence="7 10" id="KW-1133">Transmembrane helix</keyword>
<feature type="transmembrane region" description="Helical" evidence="10">
    <location>
        <begin position="12"/>
        <end position="33"/>
    </location>
</feature>
<evidence type="ECO:0000256" key="1">
    <source>
        <dbReference type="ARBA" id="ARBA00004155"/>
    </source>
</evidence>
<evidence type="ECO:0000256" key="4">
    <source>
        <dbReference type="ARBA" id="ARBA00022448"/>
    </source>
</evidence>
<reference evidence="11" key="2">
    <citation type="journal article" date="2023" name="BMC Genomics">
        <title>Pest status, molecular evolution, and epigenetic factors derived from the genome assembly of Frankliniella fusca, a thysanopteran phytovirus vector.</title>
        <authorList>
            <person name="Catto M.A."/>
            <person name="Labadie P.E."/>
            <person name="Jacobson A.L."/>
            <person name="Kennedy G.G."/>
            <person name="Srinivasan R."/>
            <person name="Hunt B.G."/>
        </authorList>
    </citation>
    <scope>NUCLEOTIDE SEQUENCE</scope>
    <source>
        <strain evidence="11">PL_HMW_Pooled</strain>
    </source>
</reference>
<feature type="transmembrane region" description="Helical" evidence="10">
    <location>
        <begin position="39"/>
        <end position="58"/>
    </location>
</feature>
<reference evidence="11" key="1">
    <citation type="submission" date="2021-07" db="EMBL/GenBank/DDBJ databases">
        <authorList>
            <person name="Catto M.A."/>
            <person name="Jacobson A."/>
            <person name="Kennedy G."/>
            <person name="Labadie P."/>
            <person name="Hunt B.G."/>
            <person name="Srinivasan R."/>
        </authorList>
    </citation>
    <scope>NUCLEOTIDE SEQUENCE</scope>
    <source>
        <strain evidence="11">PL_HMW_Pooled</strain>
        <tissue evidence="11">Head</tissue>
    </source>
</reference>
<evidence type="ECO:0000256" key="6">
    <source>
        <dbReference type="ARBA" id="ARBA00022753"/>
    </source>
</evidence>
<evidence type="ECO:0000313" key="11">
    <source>
        <dbReference type="EMBL" id="KAK3929977.1"/>
    </source>
</evidence>
<dbReference type="AlphaFoldDB" id="A0AAE1LTP1"/>
<gene>
    <name evidence="11" type="ORF">KUF71_020961</name>
</gene>
<evidence type="ECO:0000256" key="10">
    <source>
        <dbReference type="SAM" id="Phobius"/>
    </source>
</evidence>
<dbReference type="GO" id="GO:0010008">
    <property type="term" value="C:endosome membrane"/>
    <property type="evidence" value="ECO:0007669"/>
    <property type="project" value="UniProtKB-SubCell"/>
</dbReference>
<dbReference type="EMBL" id="JAHWGI010001407">
    <property type="protein sequence ID" value="KAK3929977.1"/>
    <property type="molecule type" value="Genomic_DNA"/>
</dbReference>
<evidence type="ECO:0000256" key="5">
    <source>
        <dbReference type="ARBA" id="ARBA00022692"/>
    </source>
</evidence>
<protein>
    <submittedName>
        <fullName evidence="11">Heme transporter hrg-1</fullName>
    </submittedName>
</protein>
<dbReference type="GO" id="GO:0015232">
    <property type="term" value="F:heme transmembrane transporter activity"/>
    <property type="evidence" value="ECO:0007669"/>
    <property type="project" value="InterPro"/>
</dbReference>
<evidence type="ECO:0000256" key="2">
    <source>
        <dbReference type="ARBA" id="ARBA00004337"/>
    </source>
</evidence>
<keyword evidence="4" id="KW-0813">Transport</keyword>
<comment type="subcellular location">
    <subcellularLocation>
        <location evidence="2">Endosome membrane</location>
        <topology evidence="2">Multi-pass membrane protein</topology>
    </subcellularLocation>
    <subcellularLocation>
        <location evidence="1">Lysosome membrane</location>
        <topology evidence="1">Multi-pass membrane protein</topology>
    </subcellularLocation>
</comment>
<evidence type="ECO:0000313" key="12">
    <source>
        <dbReference type="Proteomes" id="UP001219518"/>
    </source>
</evidence>
<dbReference type="Pfam" id="PF16954">
    <property type="entry name" value="HRG"/>
    <property type="match status" value="1"/>
</dbReference>
<dbReference type="PRINTS" id="PR02095">
    <property type="entry name" value="TRNSPORTRHRG"/>
</dbReference>
<keyword evidence="6" id="KW-0967">Endosome</keyword>
<evidence type="ECO:0000256" key="7">
    <source>
        <dbReference type="ARBA" id="ARBA00022989"/>
    </source>
</evidence>
<evidence type="ECO:0000256" key="8">
    <source>
        <dbReference type="ARBA" id="ARBA00023136"/>
    </source>
</evidence>
<keyword evidence="12" id="KW-1185">Reference proteome</keyword>
<name>A0AAE1LTP1_9NEOP</name>
<dbReference type="PROSITE" id="PS51257">
    <property type="entry name" value="PROKAR_LIPOPROTEIN"/>
    <property type="match status" value="1"/>
</dbReference>
<comment type="similarity">
    <text evidence="3">Belongs to the HRG family.</text>
</comment>